<comment type="similarity">
    <text evidence="2 8">Belongs to the ComB family.</text>
</comment>
<gene>
    <name evidence="8" type="primary">comB</name>
    <name evidence="9" type="ORF">WKR92_06210</name>
</gene>
<dbReference type="EMBL" id="JBBVGT010000002">
    <property type="protein sequence ID" value="MFB5945418.1"/>
    <property type="molecule type" value="Genomic_DNA"/>
</dbReference>
<dbReference type="InterPro" id="IPR036702">
    <property type="entry name" value="ComB-like_sf"/>
</dbReference>
<evidence type="ECO:0000313" key="9">
    <source>
        <dbReference type="EMBL" id="MFB5945418.1"/>
    </source>
</evidence>
<evidence type="ECO:0000256" key="4">
    <source>
        <dbReference type="ARBA" id="ARBA00021948"/>
    </source>
</evidence>
<evidence type="ECO:0000256" key="1">
    <source>
        <dbReference type="ARBA" id="ARBA00001946"/>
    </source>
</evidence>
<protein>
    <recommendedName>
        <fullName evidence="4 8">Probable 2-phosphosulfolactate phosphatase</fullName>
        <ecNumber evidence="3 8">3.1.3.71</ecNumber>
    </recommendedName>
</protein>
<dbReference type="HAMAP" id="MF_00490">
    <property type="entry name" value="ComB"/>
    <property type="match status" value="1"/>
</dbReference>
<comment type="cofactor">
    <cofactor evidence="1 8">
        <name>Mg(2+)</name>
        <dbReference type="ChEBI" id="CHEBI:18420"/>
    </cofactor>
</comment>
<reference evidence="9 10" key="1">
    <citation type="submission" date="2024-04" db="EMBL/GenBank/DDBJ databases">
        <title>Albibacterium profundi sp. nov., isolated from sediment of the Challenger Deep of Mariana Trench.</title>
        <authorList>
            <person name="Wang Y."/>
        </authorList>
    </citation>
    <scope>NUCLEOTIDE SEQUENCE [LARGE SCALE GENOMIC DNA]</scope>
    <source>
        <strain evidence="9 10">RHL897</strain>
    </source>
</reference>
<dbReference type="PANTHER" id="PTHR37311:SF1">
    <property type="entry name" value="2-PHOSPHOSULFOLACTATE PHOSPHATASE-RELATED"/>
    <property type="match status" value="1"/>
</dbReference>
<organism evidence="9 10">
    <name type="scientific">Albibacterium profundi</name>
    <dbReference type="NCBI Taxonomy" id="3134906"/>
    <lineage>
        <taxon>Bacteria</taxon>
        <taxon>Pseudomonadati</taxon>
        <taxon>Bacteroidota</taxon>
        <taxon>Sphingobacteriia</taxon>
        <taxon>Sphingobacteriales</taxon>
        <taxon>Sphingobacteriaceae</taxon>
        <taxon>Albibacterium</taxon>
    </lineage>
</organism>
<comment type="caution">
    <text evidence="9">The sequence shown here is derived from an EMBL/GenBank/DDBJ whole genome shotgun (WGS) entry which is preliminary data.</text>
</comment>
<evidence type="ECO:0000256" key="8">
    <source>
        <dbReference type="HAMAP-Rule" id="MF_00490"/>
    </source>
</evidence>
<dbReference type="Proteomes" id="UP001580928">
    <property type="component" value="Unassembled WGS sequence"/>
</dbReference>
<evidence type="ECO:0000256" key="6">
    <source>
        <dbReference type="ARBA" id="ARBA00022842"/>
    </source>
</evidence>
<evidence type="ECO:0000256" key="5">
    <source>
        <dbReference type="ARBA" id="ARBA00022801"/>
    </source>
</evidence>
<evidence type="ECO:0000256" key="2">
    <source>
        <dbReference type="ARBA" id="ARBA00009997"/>
    </source>
</evidence>
<evidence type="ECO:0000256" key="7">
    <source>
        <dbReference type="ARBA" id="ARBA00033711"/>
    </source>
</evidence>
<dbReference type="RefSeq" id="WP_375556959.1">
    <property type="nucleotide sequence ID" value="NZ_JBBVGT010000002.1"/>
</dbReference>
<dbReference type="Gene3D" id="3.90.1560.10">
    <property type="entry name" value="ComB-like"/>
    <property type="match status" value="1"/>
</dbReference>
<keyword evidence="5 8" id="KW-0378">Hydrolase</keyword>
<evidence type="ECO:0000256" key="3">
    <source>
        <dbReference type="ARBA" id="ARBA00012953"/>
    </source>
</evidence>
<dbReference type="InterPro" id="IPR005238">
    <property type="entry name" value="ComB-like"/>
</dbReference>
<dbReference type="PANTHER" id="PTHR37311">
    <property type="entry name" value="2-PHOSPHOSULFOLACTATE PHOSPHATASE-RELATED"/>
    <property type="match status" value="1"/>
</dbReference>
<proteinExistence type="inferred from homology"/>
<dbReference type="SUPFAM" id="SSF142823">
    <property type="entry name" value="ComB-like"/>
    <property type="match status" value="1"/>
</dbReference>
<keyword evidence="10" id="KW-1185">Reference proteome</keyword>
<evidence type="ECO:0000313" key="10">
    <source>
        <dbReference type="Proteomes" id="UP001580928"/>
    </source>
</evidence>
<name>A0ABV5CCX8_9SPHI</name>
<dbReference type="Pfam" id="PF04029">
    <property type="entry name" value="2-ph_phosp"/>
    <property type="match status" value="1"/>
</dbReference>
<keyword evidence="6 8" id="KW-0460">Magnesium</keyword>
<sequence length="242" mass="26289">MNKNQTRTLSVCLSPALLSSYNLEDSIVVVIDIFRASTSICYGIHNGATSIIPVSTVEECLKYSSSGHLLAAERNGAIVEGFNFGNSPFSYTIDKVQGKTIVLTTTNGTRSIQLSKSKRASKVLVGSFLNITALCNWLKIQGQSVVLLCAGWKENFSLEDTLFAGAAVEKLKDGFLIKDDAAHAAFDLYQLAKVDIGSYLKKSSHSARLEKLNIEADIKFCLELDTVDSIPVLSGDKLIKMI</sequence>
<comment type="catalytic activity">
    <reaction evidence="7 8">
        <text>(2R)-O-phospho-3-sulfolactate + H2O = (2R)-3-sulfolactate + phosphate</text>
        <dbReference type="Rhea" id="RHEA:23416"/>
        <dbReference type="ChEBI" id="CHEBI:15377"/>
        <dbReference type="ChEBI" id="CHEBI:15597"/>
        <dbReference type="ChEBI" id="CHEBI:43474"/>
        <dbReference type="ChEBI" id="CHEBI:58738"/>
        <dbReference type="EC" id="3.1.3.71"/>
    </reaction>
</comment>
<accession>A0ABV5CCX8</accession>
<dbReference type="EC" id="3.1.3.71" evidence="3 8"/>